<feature type="region of interest" description="Disordered" evidence="1">
    <location>
        <begin position="51"/>
        <end position="85"/>
    </location>
</feature>
<evidence type="ECO:0000313" key="5">
    <source>
        <dbReference type="Proteomes" id="UP000078560"/>
    </source>
</evidence>
<dbReference type="AlphaFoldDB" id="A0A1A8X1A1"/>
<organism evidence="3 4">
    <name type="scientific">Plasmodium ovale curtisi</name>
    <dbReference type="NCBI Taxonomy" id="864141"/>
    <lineage>
        <taxon>Eukaryota</taxon>
        <taxon>Sar</taxon>
        <taxon>Alveolata</taxon>
        <taxon>Apicomplexa</taxon>
        <taxon>Aconoidasida</taxon>
        <taxon>Haemosporida</taxon>
        <taxon>Plasmodiidae</taxon>
        <taxon>Plasmodium</taxon>
        <taxon>Plasmodium (Plasmodium)</taxon>
    </lineage>
</organism>
<dbReference type="EMBL" id="FLQV01000769">
    <property type="protein sequence ID" value="SBS97942.1"/>
    <property type="molecule type" value="Genomic_DNA"/>
</dbReference>
<protein>
    <submittedName>
        <fullName evidence="3">Uncharacterized protein</fullName>
    </submittedName>
</protein>
<evidence type="ECO:0000313" key="2">
    <source>
        <dbReference type="EMBL" id="SBS87960.1"/>
    </source>
</evidence>
<reference evidence="4 5" key="1">
    <citation type="submission" date="2016-05" db="EMBL/GenBank/DDBJ databases">
        <authorList>
            <person name="Naeem Raeece"/>
        </authorList>
    </citation>
    <scope>NUCLEOTIDE SEQUENCE [LARGE SCALE GENOMIC DNA]</scope>
</reference>
<evidence type="ECO:0000256" key="1">
    <source>
        <dbReference type="SAM" id="MobiDB-lite"/>
    </source>
</evidence>
<reference evidence="3" key="2">
    <citation type="submission" date="2016-05" db="EMBL/GenBank/DDBJ databases">
        <authorList>
            <person name="Lavstsen T."/>
            <person name="Jespersen J.S."/>
        </authorList>
    </citation>
    <scope>NUCLEOTIDE SEQUENCE [LARGE SCALE GENOMIC DNA]</scope>
</reference>
<proteinExistence type="predicted"/>
<sequence length="85" mass="9578">MKKGKKNICVINWEKCAPRAIIFISINPGIPLFNHPLVNCPLLTAHCQRNRRNAEMENDSSTTSRQPEGDAPLSRKGKPILRIDN</sequence>
<gene>
    <name evidence="3" type="ORF">POVCU1_042230</name>
    <name evidence="2" type="ORF">POVCU2_0045490</name>
</gene>
<dbReference type="Proteomes" id="UP000078546">
    <property type="component" value="Unassembled WGS sequence"/>
</dbReference>
<dbReference type="EMBL" id="FLQU01000605">
    <property type="protein sequence ID" value="SBS87960.1"/>
    <property type="molecule type" value="Genomic_DNA"/>
</dbReference>
<name>A0A1A8X1A1_PLAOA</name>
<accession>A0A1A8X1A1</accession>
<evidence type="ECO:0000313" key="3">
    <source>
        <dbReference type="EMBL" id="SBS97942.1"/>
    </source>
</evidence>
<dbReference type="Proteomes" id="UP000078560">
    <property type="component" value="Unassembled WGS sequence"/>
</dbReference>
<evidence type="ECO:0000313" key="4">
    <source>
        <dbReference type="Proteomes" id="UP000078546"/>
    </source>
</evidence>